<dbReference type="InterPro" id="IPR050445">
    <property type="entry name" value="Bact_polysacc_biosynth/exp"/>
</dbReference>
<feature type="transmembrane region" description="Helical" evidence="6">
    <location>
        <begin position="315"/>
        <end position="339"/>
    </location>
</feature>
<dbReference type="Pfam" id="PF02706">
    <property type="entry name" value="Wzz"/>
    <property type="match status" value="1"/>
</dbReference>
<evidence type="ECO:0000259" key="7">
    <source>
        <dbReference type="Pfam" id="PF02706"/>
    </source>
</evidence>
<comment type="caution">
    <text evidence="8">The sequence shown here is derived from an EMBL/GenBank/DDBJ whole genome shotgun (WGS) entry which is preliminary data.</text>
</comment>
<evidence type="ECO:0000256" key="1">
    <source>
        <dbReference type="ARBA" id="ARBA00004651"/>
    </source>
</evidence>
<evidence type="ECO:0000313" key="8">
    <source>
        <dbReference type="EMBL" id="MBI6888613.1"/>
    </source>
</evidence>
<dbReference type="RefSeq" id="WP_198748396.1">
    <property type="nucleotide sequence ID" value="NZ_JAEHTE010000090.1"/>
</dbReference>
<dbReference type="Proteomes" id="UP000637061">
    <property type="component" value="Unassembled WGS sequence"/>
</dbReference>
<dbReference type="PANTHER" id="PTHR32309:SF13">
    <property type="entry name" value="FERRIC ENTEROBACTIN TRANSPORT PROTEIN FEPE"/>
    <property type="match status" value="1"/>
</dbReference>
<dbReference type="AlphaFoldDB" id="A0A8I1EPB8"/>
<evidence type="ECO:0000256" key="3">
    <source>
        <dbReference type="ARBA" id="ARBA00022692"/>
    </source>
</evidence>
<keyword evidence="3 6" id="KW-0812">Transmembrane</keyword>
<dbReference type="EMBL" id="JAEHTE010000090">
    <property type="protein sequence ID" value="MBI6888613.1"/>
    <property type="molecule type" value="Genomic_DNA"/>
</dbReference>
<proteinExistence type="predicted"/>
<feature type="transmembrane region" description="Helical" evidence="6">
    <location>
        <begin position="26"/>
        <end position="44"/>
    </location>
</feature>
<dbReference type="Gene3D" id="3.30.1890.10">
    <property type="entry name" value="FepE-like"/>
    <property type="match status" value="1"/>
</dbReference>
<dbReference type="PANTHER" id="PTHR32309">
    <property type="entry name" value="TYROSINE-PROTEIN KINASE"/>
    <property type="match status" value="1"/>
</dbReference>
<name>A0A8I1EPB8_PSEPU</name>
<keyword evidence="4 6" id="KW-1133">Transmembrane helix</keyword>
<dbReference type="SUPFAM" id="SSF160355">
    <property type="entry name" value="Bacterial polysaccharide co-polymerase-like"/>
    <property type="match status" value="1"/>
</dbReference>
<feature type="domain" description="Polysaccharide chain length determinant N-terminal" evidence="7">
    <location>
        <begin position="10"/>
        <end position="105"/>
    </location>
</feature>
<protein>
    <submittedName>
        <fullName evidence="8">LPS O-antigen chain length determinant protein WzzB</fullName>
    </submittedName>
</protein>
<comment type="subcellular location">
    <subcellularLocation>
        <location evidence="1">Cell membrane</location>
        <topology evidence="1">Multi-pass membrane protein</topology>
    </subcellularLocation>
</comment>
<gene>
    <name evidence="8" type="ORF">JEU22_32365</name>
</gene>
<accession>A0A8I1EPB8</accession>
<dbReference type="GO" id="GO:0005886">
    <property type="term" value="C:plasma membrane"/>
    <property type="evidence" value="ECO:0007669"/>
    <property type="project" value="UniProtKB-SubCell"/>
</dbReference>
<dbReference type="InterPro" id="IPR003856">
    <property type="entry name" value="LPS_length_determ_N"/>
</dbReference>
<evidence type="ECO:0000256" key="2">
    <source>
        <dbReference type="ARBA" id="ARBA00022475"/>
    </source>
</evidence>
<evidence type="ECO:0000256" key="5">
    <source>
        <dbReference type="ARBA" id="ARBA00023136"/>
    </source>
</evidence>
<organism evidence="8 9">
    <name type="scientific">Pseudomonas putida</name>
    <name type="common">Arthrobacter siderocapsulatus</name>
    <dbReference type="NCBI Taxonomy" id="303"/>
    <lineage>
        <taxon>Bacteria</taxon>
        <taxon>Pseudomonadati</taxon>
        <taxon>Pseudomonadota</taxon>
        <taxon>Gammaproteobacteria</taxon>
        <taxon>Pseudomonadales</taxon>
        <taxon>Pseudomonadaceae</taxon>
        <taxon>Pseudomonas</taxon>
    </lineage>
</organism>
<evidence type="ECO:0000256" key="6">
    <source>
        <dbReference type="SAM" id="Phobius"/>
    </source>
</evidence>
<reference evidence="8" key="1">
    <citation type="submission" date="2020-12" db="EMBL/GenBank/DDBJ databases">
        <title>Enhanced detection system for hospital associated transmission using whole genome sequencing surveillance.</title>
        <authorList>
            <person name="Harrison L.H."/>
            <person name="Van Tyne D."/>
            <person name="Marsh J.W."/>
            <person name="Griffith M.P."/>
            <person name="Snyder D.J."/>
            <person name="Cooper V.S."/>
            <person name="Mustapha M."/>
        </authorList>
    </citation>
    <scope>NUCLEOTIDE SEQUENCE</scope>
    <source>
        <strain evidence="8">PSB00042</strain>
    </source>
</reference>
<evidence type="ECO:0000256" key="4">
    <source>
        <dbReference type="ARBA" id="ARBA00022989"/>
    </source>
</evidence>
<keyword evidence="2" id="KW-1003">Cell membrane</keyword>
<sequence length="347" mass="38785">MASERYRGGEEVDLSELFKSLLEQKVLIFGLTIALLLLAVIYAFTRQPIYQADLAIVAPSHNDISAINYGRGDAVGLPLISVREVYDLYARLLYSENARRQVFEEIYLPSLPGSEKTMSQNVMFRQFSRSFVISKAGDDAAARYVISVSHSEPAVAVKWADALADTAAEMTKNELVKNAVSDASLRAVMLDKEISGKREVARREREDRLSKLREALAIALAVGLKKPPIITGSASELSARMDGDLAYMRGSDAIQAEIDNMEKRNSDDPYIDNLRQLEERMAFYRNFNVSEDAFRVYRRDGVLALPDQPIKPRKLLIVLGGLLLGLGLGIFIALIRFFVRGKKERFA</sequence>
<evidence type="ECO:0000313" key="9">
    <source>
        <dbReference type="Proteomes" id="UP000637061"/>
    </source>
</evidence>
<dbReference type="GO" id="GO:0004713">
    <property type="term" value="F:protein tyrosine kinase activity"/>
    <property type="evidence" value="ECO:0007669"/>
    <property type="project" value="TreeGrafter"/>
</dbReference>
<keyword evidence="5 6" id="KW-0472">Membrane</keyword>